<feature type="coiled-coil region" evidence="1">
    <location>
        <begin position="186"/>
        <end position="213"/>
    </location>
</feature>
<dbReference type="Proteomes" id="UP000785679">
    <property type="component" value="Unassembled WGS sequence"/>
</dbReference>
<organism evidence="4 5">
    <name type="scientific">Halteria grandinella</name>
    <dbReference type="NCBI Taxonomy" id="5974"/>
    <lineage>
        <taxon>Eukaryota</taxon>
        <taxon>Sar</taxon>
        <taxon>Alveolata</taxon>
        <taxon>Ciliophora</taxon>
        <taxon>Intramacronucleata</taxon>
        <taxon>Spirotrichea</taxon>
        <taxon>Stichotrichia</taxon>
        <taxon>Sporadotrichida</taxon>
        <taxon>Halteriidae</taxon>
        <taxon>Halteria</taxon>
    </lineage>
</organism>
<name>A0A8J8T637_HALGN</name>
<dbReference type="Pfam" id="PF00498">
    <property type="entry name" value="FHA"/>
    <property type="match status" value="1"/>
</dbReference>
<comment type="caution">
    <text evidence="4">The sequence shown here is derived from an EMBL/GenBank/DDBJ whole genome shotgun (WGS) entry which is preliminary data.</text>
</comment>
<dbReference type="Gene3D" id="2.60.200.20">
    <property type="match status" value="1"/>
</dbReference>
<dbReference type="PANTHER" id="PTHR46210">
    <property type="entry name" value="FHA DOMAIN-CONTAINING PROTEIN"/>
    <property type="match status" value="1"/>
</dbReference>
<dbReference type="InterPro" id="IPR000253">
    <property type="entry name" value="FHA_dom"/>
</dbReference>
<protein>
    <recommendedName>
        <fullName evidence="3">FHA domain-containing protein</fullName>
    </recommendedName>
</protein>
<evidence type="ECO:0000256" key="1">
    <source>
        <dbReference type="SAM" id="Coils"/>
    </source>
</evidence>
<feature type="compositionally biased region" description="Low complexity" evidence="2">
    <location>
        <begin position="67"/>
        <end position="78"/>
    </location>
</feature>
<gene>
    <name evidence="4" type="ORF">FGO68_gene8952</name>
</gene>
<evidence type="ECO:0000313" key="5">
    <source>
        <dbReference type="Proteomes" id="UP000785679"/>
    </source>
</evidence>
<evidence type="ECO:0000313" key="4">
    <source>
        <dbReference type="EMBL" id="TNV82713.1"/>
    </source>
</evidence>
<dbReference type="OrthoDB" id="10521641at2759"/>
<dbReference type="CDD" id="cd00060">
    <property type="entry name" value="FHA"/>
    <property type="match status" value="1"/>
</dbReference>
<dbReference type="EMBL" id="RRYP01004631">
    <property type="protein sequence ID" value="TNV82713.1"/>
    <property type="molecule type" value="Genomic_DNA"/>
</dbReference>
<feature type="compositionally biased region" description="Basic and acidic residues" evidence="2">
    <location>
        <begin position="79"/>
        <end position="91"/>
    </location>
</feature>
<dbReference type="PROSITE" id="PS50006">
    <property type="entry name" value="FHA_DOMAIN"/>
    <property type="match status" value="1"/>
</dbReference>
<feature type="compositionally biased region" description="Low complexity" evidence="2">
    <location>
        <begin position="44"/>
        <end position="56"/>
    </location>
</feature>
<proteinExistence type="predicted"/>
<dbReference type="PANTHER" id="PTHR46210:SF1">
    <property type="entry name" value="FHA DOMAIN-CONTAINING PROTEIN"/>
    <property type="match status" value="1"/>
</dbReference>
<feature type="region of interest" description="Disordered" evidence="2">
    <location>
        <begin position="343"/>
        <end position="369"/>
    </location>
</feature>
<feature type="region of interest" description="Disordered" evidence="2">
    <location>
        <begin position="17"/>
        <end position="183"/>
    </location>
</feature>
<accession>A0A8J8T637</accession>
<keyword evidence="5" id="KW-1185">Reference proteome</keyword>
<reference evidence="4" key="1">
    <citation type="submission" date="2019-06" db="EMBL/GenBank/DDBJ databases">
        <authorList>
            <person name="Zheng W."/>
        </authorList>
    </citation>
    <scope>NUCLEOTIDE SEQUENCE</scope>
    <source>
        <strain evidence="4">QDHG01</strain>
    </source>
</reference>
<feature type="domain" description="FHA" evidence="3">
    <location>
        <begin position="400"/>
        <end position="449"/>
    </location>
</feature>
<sequence length="476" mass="50853">MNSLKRILCCSGSQEEYGYGELQNGAAPNKKKQRSSKSKDSKKSSSAGKESSGSKSKSGKNRDSSASKKAGAAAAVSGADDKASSQPDKAESGAAAGQGSDAPDQSNQQSQNGKEEEKKATSVRGGELGEPNEGESPAGQQKAKKAGSGENAQPAEQSAEGGGEGVVKKATNPAVGGGGAGAIEPSASMEAKLKEQEKLIQIQKEEKRRVLIEKAPLLEIKLIDGDAIPQTQILKINALGLVSGSKREDCEDHYVYFGSAKDMNGRIINDVICSKADDFADQHFYIRYDKYKNLYGLKDLGLGSGTFLKCQTGIKSLLRNGQIVIFGENQMVVGITHGKNGKAANGGTTGGAGAEKDKNGDQQDISRQNSSRNDNMIVMRFIEGPKKGQQFEFLSTLAPLMIGRTEQCQVRFNDTSLSRLQCRIDFIDDKWFIKDGDGDKKASTNGTWLFAEEEIKLENESVIKAGLSLFKVTLIM</sequence>
<feature type="compositionally biased region" description="Polar residues" evidence="2">
    <location>
        <begin position="103"/>
        <end position="112"/>
    </location>
</feature>
<evidence type="ECO:0000259" key="3">
    <source>
        <dbReference type="PROSITE" id="PS50006"/>
    </source>
</evidence>
<evidence type="ECO:0000256" key="2">
    <source>
        <dbReference type="SAM" id="MobiDB-lite"/>
    </source>
</evidence>
<dbReference type="AlphaFoldDB" id="A0A8J8T637"/>
<dbReference type="InterPro" id="IPR008984">
    <property type="entry name" value="SMAD_FHA_dom_sf"/>
</dbReference>
<keyword evidence="1" id="KW-0175">Coiled coil</keyword>
<dbReference type="SUPFAM" id="SSF49879">
    <property type="entry name" value="SMAD/FHA domain"/>
    <property type="match status" value="2"/>
</dbReference>